<dbReference type="Proteomes" id="UP000319769">
    <property type="component" value="Unassembled WGS sequence"/>
</dbReference>
<feature type="transmembrane region" description="Helical" evidence="1">
    <location>
        <begin position="122"/>
        <end position="148"/>
    </location>
</feature>
<reference evidence="2" key="1">
    <citation type="submission" date="2019-09" db="EMBL/GenBank/DDBJ databases">
        <authorList>
            <person name="Teo W.F.A."/>
            <person name="Duangmal K."/>
        </authorList>
    </citation>
    <scope>NUCLEOTIDE SEQUENCE [LARGE SCALE GENOMIC DNA]</scope>
    <source>
        <strain evidence="2">K81G1</strain>
    </source>
</reference>
<feature type="transmembrane region" description="Helical" evidence="1">
    <location>
        <begin position="357"/>
        <end position="378"/>
    </location>
</feature>
<evidence type="ECO:0000256" key="1">
    <source>
        <dbReference type="SAM" id="Phobius"/>
    </source>
</evidence>
<protein>
    <recommendedName>
        <fullName evidence="4">Integral membrane protein</fullName>
    </recommendedName>
</protein>
<gene>
    <name evidence="2" type="ORF">FPZ12_012145</name>
</gene>
<dbReference type="InterPro" id="IPR029058">
    <property type="entry name" value="AB_hydrolase_fold"/>
</dbReference>
<accession>A0A5N0V8P4</accession>
<dbReference type="RefSeq" id="WP_144748964.1">
    <property type="nucleotide sequence ID" value="NZ_VMNW02000013.1"/>
</dbReference>
<feature type="transmembrane region" description="Helical" evidence="1">
    <location>
        <begin position="253"/>
        <end position="272"/>
    </location>
</feature>
<feature type="transmembrane region" description="Helical" evidence="1">
    <location>
        <begin position="459"/>
        <end position="480"/>
    </location>
</feature>
<keyword evidence="1" id="KW-0812">Transmembrane</keyword>
<keyword evidence="3" id="KW-1185">Reference proteome</keyword>
<keyword evidence="1" id="KW-0472">Membrane</keyword>
<feature type="transmembrane region" description="Helical" evidence="1">
    <location>
        <begin position="169"/>
        <end position="190"/>
    </location>
</feature>
<name>A0A5N0V8P4_9PSEU</name>
<feature type="transmembrane region" description="Helical" evidence="1">
    <location>
        <begin position="284"/>
        <end position="301"/>
    </location>
</feature>
<dbReference type="EMBL" id="VMNW02000013">
    <property type="protein sequence ID" value="KAA9162405.1"/>
    <property type="molecule type" value="Genomic_DNA"/>
</dbReference>
<feature type="transmembrane region" description="Helical" evidence="1">
    <location>
        <begin position="313"/>
        <end position="336"/>
    </location>
</feature>
<proteinExistence type="predicted"/>
<evidence type="ECO:0000313" key="3">
    <source>
        <dbReference type="Proteomes" id="UP000319769"/>
    </source>
</evidence>
<comment type="caution">
    <text evidence="2">The sequence shown here is derived from an EMBL/GenBank/DDBJ whole genome shotgun (WGS) entry which is preliminary data.</text>
</comment>
<keyword evidence="1" id="KW-1133">Transmembrane helix</keyword>
<dbReference type="SUPFAM" id="SSF53474">
    <property type="entry name" value="alpha/beta-Hydrolases"/>
    <property type="match status" value="1"/>
</dbReference>
<feature type="transmembrane region" description="Helical" evidence="1">
    <location>
        <begin position="492"/>
        <end position="512"/>
    </location>
</feature>
<feature type="transmembrane region" description="Helical" evidence="1">
    <location>
        <begin position="398"/>
        <end position="419"/>
    </location>
</feature>
<evidence type="ECO:0000313" key="2">
    <source>
        <dbReference type="EMBL" id="KAA9162405.1"/>
    </source>
</evidence>
<sequence>MPGPETRIVELRVPGLTGTTGESLLDAVSTVEVAGDGVGKVIRPSDRLRRPAPGPVLQALGRSVPRTLEGYLWGGMTSGGAAKATWALLFPFSLANVAHWMLPPVPDGSRAAGALGGLCRSLLRVGALLLTMLLVGQLSVIALDLFAAQCLAPGARCLTVVPDSWRDPVWLRTAVGLVPVAVVLLVLHGVSGTNWTVRSKDVKPRRGDLPGDTVRGGTDSPVLRHLHTVAALGTVSVFALGGPFRAPDALPQLIIWICALALVLAALVTAGAGVRELHRWAQRSVLVFAVLVMISVIPFRANSPSGANSTVEALAAALLIVTVLFALLLIPAALLARRTWSSLPKRLRPWFGGWAAAPVLVLASLLGGGFGAGLAIALRKLAGASQLQLPDSYTPVTMLWGAGLVLAAVLGLLGFAVGVPMRRFRRGIPEVVRLLQEKDEKLAAAAWARSSWERRHLHHLAFGVVAGMSVCAAALLVARFGFRTLPSWLDPFSALGVVALGALALGLLRVVYTAARNPGRNRHLGALADLVCFWPRAAHPAIPPCYALKVVPELAARAKEHLAEPNTRVVLAGHNTGSLLAVIATARLMHGLNEDQRERVGLLTAGSPLQWGYQRAFPAVLPHESLGALYGELSGRWRGLARGTDIFGGGVTTWRQQVVDGKLVGDGFREDGKTGPLDAAQPGPTGALVLGGDHWLPDPIPSTPASRRWAAGVLGHNDYEVDPEWDRAVAMAAGLEIPGRPSRPFGEQVPLFPDLPRFNLNFAR</sequence>
<dbReference type="OrthoDB" id="4320047at2"/>
<evidence type="ECO:0008006" key="4">
    <source>
        <dbReference type="Google" id="ProtNLM"/>
    </source>
</evidence>
<organism evidence="2 3">
    <name type="scientific">Amycolatopsis acidicola</name>
    <dbReference type="NCBI Taxonomy" id="2596893"/>
    <lineage>
        <taxon>Bacteria</taxon>
        <taxon>Bacillati</taxon>
        <taxon>Actinomycetota</taxon>
        <taxon>Actinomycetes</taxon>
        <taxon>Pseudonocardiales</taxon>
        <taxon>Pseudonocardiaceae</taxon>
        <taxon>Amycolatopsis</taxon>
    </lineage>
</organism>
<dbReference type="AlphaFoldDB" id="A0A5N0V8P4"/>